<evidence type="ECO:0000313" key="6">
    <source>
        <dbReference type="EMBL" id="MFC3113941.1"/>
    </source>
</evidence>
<comment type="caution">
    <text evidence="6">The sequence shown here is derived from an EMBL/GenBank/DDBJ whole genome shotgun (WGS) entry which is preliminary data.</text>
</comment>
<name>A0ABV7F8M8_9GAMM</name>
<accession>A0ABV7F8M8</accession>
<dbReference type="Gene3D" id="2.40.10.220">
    <property type="entry name" value="predicted glycosyltransferase like domains"/>
    <property type="match status" value="1"/>
</dbReference>
<dbReference type="Gene3D" id="2.30.110.10">
    <property type="entry name" value="Electron Transport, Fmn-binding Protein, Chain A"/>
    <property type="match status" value="1"/>
</dbReference>
<keyword evidence="6" id="KW-0282">Flagellum</keyword>
<dbReference type="InterPro" id="IPR012349">
    <property type="entry name" value="Split_barrel_FMN-bd"/>
</dbReference>
<keyword evidence="7" id="KW-1185">Reference proteome</keyword>
<keyword evidence="6" id="KW-0966">Cell projection</keyword>
<evidence type="ECO:0000256" key="3">
    <source>
        <dbReference type="ARBA" id="ARBA00023143"/>
    </source>
</evidence>
<dbReference type="EMBL" id="JBHRTF010000001">
    <property type="protein sequence ID" value="MFC3113941.1"/>
    <property type="molecule type" value="Genomic_DNA"/>
</dbReference>
<dbReference type="Pfam" id="PF07238">
    <property type="entry name" value="PilZ"/>
    <property type="match status" value="1"/>
</dbReference>
<dbReference type="Proteomes" id="UP001595555">
    <property type="component" value="Unassembled WGS sequence"/>
</dbReference>
<evidence type="ECO:0000259" key="4">
    <source>
        <dbReference type="Pfam" id="PF07238"/>
    </source>
</evidence>
<keyword evidence="3" id="KW-0975">Bacterial flagellum</keyword>
<dbReference type="SUPFAM" id="SSF141371">
    <property type="entry name" value="PilZ domain-like"/>
    <property type="match status" value="2"/>
</dbReference>
<dbReference type="InterPro" id="IPR009875">
    <property type="entry name" value="PilZ_domain"/>
</dbReference>
<evidence type="ECO:0000313" key="7">
    <source>
        <dbReference type="Proteomes" id="UP001595555"/>
    </source>
</evidence>
<reference evidence="7" key="1">
    <citation type="journal article" date="2019" name="Int. J. Syst. Evol. Microbiol.">
        <title>The Global Catalogue of Microorganisms (GCM) 10K type strain sequencing project: providing services to taxonomists for standard genome sequencing and annotation.</title>
        <authorList>
            <consortium name="The Broad Institute Genomics Platform"/>
            <consortium name="The Broad Institute Genome Sequencing Center for Infectious Disease"/>
            <person name="Wu L."/>
            <person name="Ma J."/>
        </authorList>
    </citation>
    <scope>NUCLEOTIDE SEQUENCE [LARGE SCALE GENOMIC DNA]</scope>
    <source>
        <strain evidence="7">KCTC 52237</strain>
    </source>
</reference>
<keyword evidence="2" id="KW-0547">Nucleotide-binding</keyword>
<proteinExistence type="predicted"/>
<dbReference type="RefSeq" id="WP_378114829.1">
    <property type="nucleotide sequence ID" value="NZ_JBHRTF010000001.1"/>
</dbReference>
<keyword evidence="6" id="KW-0969">Cilium</keyword>
<evidence type="ECO:0000256" key="2">
    <source>
        <dbReference type="ARBA" id="ARBA00022741"/>
    </source>
</evidence>
<dbReference type="InterPro" id="IPR009926">
    <property type="entry name" value="T3SS_YcgR_PilZN"/>
</dbReference>
<evidence type="ECO:0000256" key="1">
    <source>
        <dbReference type="ARBA" id="ARBA00022636"/>
    </source>
</evidence>
<gene>
    <name evidence="6" type="ORF">ACFODX_00125</name>
</gene>
<protein>
    <submittedName>
        <fullName evidence="6">Flagellar brake protein</fullName>
    </submittedName>
</protein>
<keyword evidence="1" id="KW-0973">c-di-GMP</keyword>
<feature type="domain" description="Type III secretion system flagellar brake protein YcgR PilZN" evidence="5">
    <location>
        <begin position="11"/>
        <end position="94"/>
    </location>
</feature>
<feature type="domain" description="PilZ" evidence="4">
    <location>
        <begin position="103"/>
        <end position="212"/>
    </location>
</feature>
<sequence length="223" mass="24772">MKFDDIKLTFGYPLQLQTTSLSGQPERYSCRLIGCLPGRSLLFSVPKVSGKLVKFKIGQKVVVRFMIDNGIGVFAVAVEAQTLEPYPILHLSFPELVTFKGIRSATRVAVRERVTLKSPAHPERSLVGFICDISINGCRIEVDEEVAELGGNLELQLEVDILGLKQQLSLKGIIRSRVEPTDNLEAGVLVSYGIEFTELEEQERLVMYAFVFSHMAQQEQAAG</sequence>
<evidence type="ECO:0000259" key="5">
    <source>
        <dbReference type="Pfam" id="PF12945"/>
    </source>
</evidence>
<organism evidence="6 7">
    <name type="scientific">Cellvibrio fontiphilus</name>
    <dbReference type="NCBI Taxonomy" id="1815559"/>
    <lineage>
        <taxon>Bacteria</taxon>
        <taxon>Pseudomonadati</taxon>
        <taxon>Pseudomonadota</taxon>
        <taxon>Gammaproteobacteria</taxon>
        <taxon>Cellvibrionales</taxon>
        <taxon>Cellvibrionaceae</taxon>
        <taxon>Cellvibrio</taxon>
    </lineage>
</organism>
<dbReference type="Pfam" id="PF12945">
    <property type="entry name" value="PilZNR"/>
    <property type="match status" value="1"/>
</dbReference>